<dbReference type="PANTHER" id="PTHR12555">
    <property type="entry name" value="UBIQUITIN FUSION DEGRADATON PROTEIN 1"/>
    <property type="match status" value="1"/>
</dbReference>
<dbReference type="Pfam" id="PF03152">
    <property type="entry name" value="UFD1_N1"/>
    <property type="match status" value="1"/>
</dbReference>
<dbReference type="InterPro" id="IPR004854">
    <property type="entry name" value="Ufd1-like"/>
</dbReference>
<evidence type="ECO:0000313" key="6">
    <source>
        <dbReference type="EMBL" id="KAH6676039.1"/>
    </source>
</evidence>
<dbReference type="GO" id="GO:0031593">
    <property type="term" value="F:polyubiquitin modification-dependent protein binding"/>
    <property type="evidence" value="ECO:0007669"/>
    <property type="project" value="TreeGrafter"/>
</dbReference>
<accession>A0A9P9A896</accession>
<evidence type="ECO:0000256" key="1">
    <source>
        <dbReference type="ARBA" id="ARBA00006043"/>
    </source>
</evidence>
<feature type="compositionally biased region" description="Basic and acidic residues" evidence="3">
    <location>
        <begin position="323"/>
        <end position="342"/>
    </location>
</feature>
<comment type="caution">
    <text evidence="6">The sequence shown here is derived from an EMBL/GenBank/DDBJ whole genome shotgun (WGS) entry which is preliminary data.</text>
</comment>
<feature type="region of interest" description="Disordered" evidence="3">
    <location>
        <begin position="267"/>
        <end position="385"/>
    </location>
</feature>
<dbReference type="InterPro" id="IPR055418">
    <property type="entry name" value="UFD1_N2"/>
</dbReference>
<evidence type="ECO:0000256" key="3">
    <source>
        <dbReference type="SAM" id="MobiDB-lite"/>
    </source>
</evidence>
<comment type="similarity">
    <text evidence="1">Belongs to the UFD1 family.</text>
</comment>
<reference evidence="6" key="1">
    <citation type="journal article" date="2021" name="Nat. Commun.">
        <title>Genetic determinants of endophytism in the Arabidopsis root mycobiome.</title>
        <authorList>
            <person name="Mesny F."/>
            <person name="Miyauchi S."/>
            <person name="Thiergart T."/>
            <person name="Pickel B."/>
            <person name="Atanasova L."/>
            <person name="Karlsson M."/>
            <person name="Huettel B."/>
            <person name="Barry K.W."/>
            <person name="Haridas S."/>
            <person name="Chen C."/>
            <person name="Bauer D."/>
            <person name="Andreopoulos W."/>
            <person name="Pangilinan J."/>
            <person name="LaButti K."/>
            <person name="Riley R."/>
            <person name="Lipzen A."/>
            <person name="Clum A."/>
            <person name="Drula E."/>
            <person name="Henrissat B."/>
            <person name="Kohler A."/>
            <person name="Grigoriev I.V."/>
            <person name="Martin F.M."/>
            <person name="Hacquard S."/>
        </authorList>
    </citation>
    <scope>NUCLEOTIDE SEQUENCE</scope>
    <source>
        <strain evidence="6">MPI-SDFR-AT-0117</strain>
    </source>
</reference>
<evidence type="ECO:0000259" key="4">
    <source>
        <dbReference type="Pfam" id="PF03152"/>
    </source>
</evidence>
<dbReference type="GO" id="GO:0034098">
    <property type="term" value="C:VCP-NPL4-UFD1 AAA ATPase complex"/>
    <property type="evidence" value="ECO:0007669"/>
    <property type="project" value="TreeGrafter"/>
</dbReference>
<feature type="domain" description="Ubiquitin fusion degradation protein UFD1 N-terminal subdomain 1" evidence="4">
    <location>
        <begin position="28"/>
        <end position="125"/>
    </location>
</feature>
<protein>
    <submittedName>
        <fullName evidence="6">Ubiquitin fusion degradation protein</fullName>
    </submittedName>
</protein>
<evidence type="ECO:0000256" key="2">
    <source>
        <dbReference type="ARBA" id="ARBA00022786"/>
    </source>
</evidence>
<dbReference type="PANTHER" id="PTHR12555:SF13">
    <property type="entry name" value="UBIQUITIN RECOGNITION FACTOR IN ER-ASSOCIATED DEGRADATION PROTEIN 1"/>
    <property type="match status" value="1"/>
</dbReference>
<name>A0A9P9A896_9PEZI</name>
<dbReference type="InterPro" id="IPR042299">
    <property type="entry name" value="Ufd1-like_Nn"/>
</dbReference>
<dbReference type="Proteomes" id="UP000770015">
    <property type="component" value="Unassembled WGS sequence"/>
</dbReference>
<dbReference type="AlphaFoldDB" id="A0A9P9A896"/>
<dbReference type="OrthoDB" id="422728at2759"/>
<proteinExistence type="inferred from homology"/>
<feature type="region of interest" description="Disordered" evidence="3">
    <location>
        <begin position="207"/>
        <end position="228"/>
    </location>
</feature>
<keyword evidence="2" id="KW-0833">Ubl conjugation pathway</keyword>
<feature type="domain" description="Ubiquitin fusion degradation protein UFD1 N-terminal subdomain 2" evidence="5">
    <location>
        <begin position="128"/>
        <end position="205"/>
    </location>
</feature>
<feature type="compositionally biased region" description="Basic and acidic residues" evidence="3">
    <location>
        <begin position="357"/>
        <end position="385"/>
    </location>
</feature>
<sequence length="385" mass="42205">MFRFDPSEADMYQFARGGGGRRPIVQRFDEYYRCYPMAMAPGPERPTLNYGSKIFLPPSALDKVSRLHVQWPLIMELVNGEKGKHSHAGVLEFVAEEGKAYLPHWMMQTLGLDVGDLIQVKTTTLELARQVKLQPQSTNFLDISDPKAVLEKAFRNFATLTKGDVFNFEYNDEVYDVAVLEVKPETEKMGVSMIETDVEVDFAPPVGYVEPERQPRGSGTSTPSVRGGLPAGGLLHNQGTMAQSINYSAIAPSMAAAAASNFYGEGQRLKPTKGSKASTPQTATPIGGTSANPPPSVPLPRRTAGPMPLRLPPNKLFFGYEIKPVKTKEDKEREKETAERPHFAGQGQTLRGGAVKRKGDGDEKAKSPEKKGPSEGRRLDGRDAK</sequence>
<keyword evidence="7" id="KW-1185">Reference proteome</keyword>
<dbReference type="Gene3D" id="2.40.40.50">
    <property type="entry name" value="Ubiquitin fusion degradation protein UFD1, N-terminal domain"/>
    <property type="match status" value="1"/>
</dbReference>
<dbReference type="GO" id="GO:0006511">
    <property type="term" value="P:ubiquitin-dependent protein catabolic process"/>
    <property type="evidence" value="ECO:0007669"/>
    <property type="project" value="InterPro"/>
</dbReference>
<dbReference type="EMBL" id="JAGSXJ010000024">
    <property type="protein sequence ID" value="KAH6676039.1"/>
    <property type="molecule type" value="Genomic_DNA"/>
</dbReference>
<gene>
    <name evidence="6" type="ORF">F5X68DRAFT_213822</name>
</gene>
<evidence type="ECO:0000313" key="7">
    <source>
        <dbReference type="Proteomes" id="UP000770015"/>
    </source>
</evidence>
<feature type="compositionally biased region" description="Polar residues" evidence="3">
    <location>
        <begin position="275"/>
        <end position="291"/>
    </location>
</feature>
<dbReference type="InterPro" id="IPR055417">
    <property type="entry name" value="UFD1_N1"/>
</dbReference>
<dbReference type="Pfam" id="PF24842">
    <property type="entry name" value="UFD1_N2"/>
    <property type="match status" value="1"/>
</dbReference>
<dbReference type="Gene3D" id="3.10.330.10">
    <property type="match status" value="1"/>
</dbReference>
<dbReference type="GO" id="GO:0036503">
    <property type="term" value="P:ERAD pathway"/>
    <property type="evidence" value="ECO:0007669"/>
    <property type="project" value="TreeGrafter"/>
</dbReference>
<evidence type="ECO:0000259" key="5">
    <source>
        <dbReference type="Pfam" id="PF24842"/>
    </source>
</evidence>
<organism evidence="6 7">
    <name type="scientific">Plectosphaerella plurivora</name>
    <dbReference type="NCBI Taxonomy" id="936078"/>
    <lineage>
        <taxon>Eukaryota</taxon>
        <taxon>Fungi</taxon>
        <taxon>Dikarya</taxon>
        <taxon>Ascomycota</taxon>
        <taxon>Pezizomycotina</taxon>
        <taxon>Sordariomycetes</taxon>
        <taxon>Hypocreomycetidae</taxon>
        <taxon>Glomerellales</taxon>
        <taxon>Plectosphaerellaceae</taxon>
        <taxon>Plectosphaerella</taxon>
    </lineage>
</organism>